<proteinExistence type="predicted"/>
<dbReference type="EMBL" id="BAAALX010000001">
    <property type="protein sequence ID" value="GAA1507308.1"/>
    <property type="molecule type" value="Genomic_DNA"/>
</dbReference>
<feature type="region of interest" description="Disordered" evidence="1">
    <location>
        <begin position="1"/>
        <end position="26"/>
    </location>
</feature>
<accession>A0ABN1ZY76</accession>
<evidence type="ECO:0000256" key="1">
    <source>
        <dbReference type="SAM" id="MobiDB-lite"/>
    </source>
</evidence>
<name>A0ABN1ZY76_9MICO</name>
<sequence>MGKISQRRVAGVSDTGRTEGPPRRWAASAKVLETAQIRENPGITGETRAEVEASGEESGGSAWRKVGRVVGSGMGRLGEGVGAGRRRE</sequence>
<evidence type="ECO:0000313" key="3">
    <source>
        <dbReference type="Proteomes" id="UP001500177"/>
    </source>
</evidence>
<evidence type="ECO:0000313" key="2">
    <source>
        <dbReference type="EMBL" id="GAA1507308.1"/>
    </source>
</evidence>
<comment type="caution">
    <text evidence="2">The sequence shown here is derived from an EMBL/GenBank/DDBJ whole genome shotgun (WGS) entry which is preliminary data.</text>
</comment>
<feature type="compositionally biased region" description="Gly residues" evidence="1">
    <location>
        <begin position="70"/>
        <end position="88"/>
    </location>
</feature>
<gene>
    <name evidence="2" type="ORF">GCM10009690_07840</name>
</gene>
<protein>
    <submittedName>
        <fullName evidence="2">Uncharacterized protein</fullName>
    </submittedName>
</protein>
<feature type="region of interest" description="Disordered" evidence="1">
    <location>
        <begin position="40"/>
        <end position="88"/>
    </location>
</feature>
<dbReference type="Proteomes" id="UP001500177">
    <property type="component" value="Unassembled WGS sequence"/>
</dbReference>
<keyword evidence="3" id="KW-1185">Reference proteome</keyword>
<organism evidence="2 3">
    <name type="scientific">Brevibacterium permense</name>
    <dbReference type="NCBI Taxonomy" id="234834"/>
    <lineage>
        <taxon>Bacteria</taxon>
        <taxon>Bacillati</taxon>
        <taxon>Actinomycetota</taxon>
        <taxon>Actinomycetes</taxon>
        <taxon>Micrococcales</taxon>
        <taxon>Brevibacteriaceae</taxon>
        <taxon>Brevibacterium</taxon>
    </lineage>
</organism>
<reference evidence="2 3" key="1">
    <citation type="journal article" date="2019" name="Int. J. Syst. Evol. Microbiol.">
        <title>The Global Catalogue of Microorganisms (GCM) 10K type strain sequencing project: providing services to taxonomists for standard genome sequencing and annotation.</title>
        <authorList>
            <consortium name="The Broad Institute Genomics Platform"/>
            <consortium name="The Broad Institute Genome Sequencing Center for Infectious Disease"/>
            <person name="Wu L."/>
            <person name="Ma J."/>
        </authorList>
    </citation>
    <scope>NUCLEOTIDE SEQUENCE [LARGE SCALE GENOMIC DNA]</scope>
    <source>
        <strain evidence="2 3">JCM 13318</strain>
    </source>
</reference>